<gene>
    <name evidence="6" type="ORF">SGFS_011010</name>
</gene>
<dbReference type="PANTHER" id="PTHR44688">
    <property type="entry name" value="DNA-BINDING TRANSCRIPTIONAL ACTIVATOR DEVR_DOSR"/>
    <property type="match status" value="1"/>
</dbReference>
<evidence type="ECO:0000256" key="4">
    <source>
        <dbReference type="SAM" id="MobiDB-lite"/>
    </source>
</evidence>
<dbReference type="InterPro" id="IPR036388">
    <property type="entry name" value="WH-like_DNA-bd_sf"/>
</dbReference>
<keyword evidence="2" id="KW-0238">DNA-binding</keyword>
<evidence type="ECO:0000259" key="5">
    <source>
        <dbReference type="PROSITE" id="PS50043"/>
    </source>
</evidence>
<proteinExistence type="predicted"/>
<keyword evidence="3" id="KW-0804">Transcription</keyword>
<dbReference type="SUPFAM" id="SSF46894">
    <property type="entry name" value="C-terminal effector domain of the bipartite response regulators"/>
    <property type="match status" value="1"/>
</dbReference>
<keyword evidence="1" id="KW-0805">Transcription regulation</keyword>
<evidence type="ECO:0000313" key="6">
    <source>
        <dbReference type="EMBL" id="BBC29807.1"/>
    </source>
</evidence>
<dbReference type="InterPro" id="IPR016032">
    <property type="entry name" value="Sig_transdc_resp-reg_C-effctor"/>
</dbReference>
<evidence type="ECO:0000256" key="3">
    <source>
        <dbReference type="ARBA" id="ARBA00023163"/>
    </source>
</evidence>
<keyword evidence="7" id="KW-1185">Reference proteome</keyword>
<feature type="domain" description="HTH luxR-type" evidence="5">
    <location>
        <begin position="13"/>
        <end position="78"/>
    </location>
</feature>
<dbReference type="EMBL" id="AP018448">
    <property type="protein sequence ID" value="BBC29807.1"/>
    <property type="molecule type" value="Genomic_DNA"/>
</dbReference>
<dbReference type="InterPro" id="IPR000792">
    <property type="entry name" value="Tscrpt_reg_LuxR_C"/>
</dbReference>
<dbReference type="Proteomes" id="UP001321542">
    <property type="component" value="Chromosome"/>
</dbReference>
<dbReference type="CDD" id="cd06170">
    <property type="entry name" value="LuxR_C_like"/>
    <property type="match status" value="1"/>
</dbReference>
<dbReference type="SMART" id="SM00421">
    <property type="entry name" value="HTH_LUXR"/>
    <property type="match status" value="1"/>
</dbReference>
<name>A0ABN5VAP5_9ACTN</name>
<feature type="region of interest" description="Disordered" evidence="4">
    <location>
        <begin position="87"/>
        <end position="115"/>
    </location>
</feature>
<dbReference type="Gene3D" id="1.10.10.10">
    <property type="entry name" value="Winged helix-like DNA-binding domain superfamily/Winged helix DNA-binding domain"/>
    <property type="match status" value="1"/>
</dbReference>
<reference evidence="6 7" key="2">
    <citation type="journal article" date="2023" name="ChemBioChem">
        <title>Acyltransferase Domain Exchange between Two Independent Type I Polyketide Synthases in the Same Producer Strain of Macrolide Antibiotics.</title>
        <authorList>
            <person name="Kudo F."/>
            <person name="Kishikawa K."/>
            <person name="Tsuboi K."/>
            <person name="Kido T."/>
            <person name="Usui T."/>
            <person name="Hashimoto J."/>
            <person name="Shin-Ya K."/>
            <person name="Miyanaga A."/>
            <person name="Eguchi T."/>
        </authorList>
    </citation>
    <scope>NUCLEOTIDE SEQUENCE [LARGE SCALE GENOMIC DNA]</scope>
    <source>
        <strain evidence="6 7">A-8890</strain>
    </source>
</reference>
<organism evidence="6 7">
    <name type="scientific">Streptomyces graminofaciens</name>
    <dbReference type="NCBI Taxonomy" id="68212"/>
    <lineage>
        <taxon>Bacteria</taxon>
        <taxon>Bacillati</taxon>
        <taxon>Actinomycetota</taxon>
        <taxon>Actinomycetes</taxon>
        <taxon>Kitasatosporales</taxon>
        <taxon>Streptomycetaceae</taxon>
        <taxon>Streptomyces</taxon>
    </lineage>
</organism>
<evidence type="ECO:0000256" key="2">
    <source>
        <dbReference type="ARBA" id="ARBA00023125"/>
    </source>
</evidence>
<dbReference type="PROSITE" id="PS50043">
    <property type="entry name" value="HTH_LUXR_2"/>
    <property type="match status" value="1"/>
</dbReference>
<accession>A0ABN5VAP5</accession>
<reference evidence="6 7" key="1">
    <citation type="journal article" date="2010" name="ChemBioChem">
        <title>Cloning and characterization of the biosynthetic gene cluster of 16-membered macrolide antibiotic FD-891: involvement of a dual functional cytochrome P450 monooxygenase catalyzing epoxidation and hydroxylation.</title>
        <authorList>
            <person name="Kudo F."/>
            <person name="Motegi A."/>
            <person name="Mizoue K."/>
            <person name="Eguchi T."/>
        </authorList>
    </citation>
    <scope>NUCLEOTIDE SEQUENCE [LARGE SCALE GENOMIC DNA]</scope>
    <source>
        <strain evidence="6 7">A-8890</strain>
    </source>
</reference>
<dbReference type="PRINTS" id="PR00038">
    <property type="entry name" value="HTHLUXR"/>
</dbReference>
<evidence type="ECO:0000256" key="1">
    <source>
        <dbReference type="ARBA" id="ARBA00023015"/>
    </source>
</evidence>
<dbReference type="Pfam" id="PF00196">
    <property type="entry name" value="GerE"/>
    <property type="match status" value="1"/>
</dbReference>
<feature type="region of interest" description="Disordered" evidence="4">
    <location>
        <begin position="1"/>
        <end position="22"/>
    </location>
</feature>
<protein>
    <recommendedName>
        <fullName evidence="5">HTH luxR-type domain-containing protein</fullName>
    </recommendedName>
</protein>
<dbReference type="RefSeq" id="WP_286248017.1">
    <property type="nucleotide sequence ID" value="NZ_AP018448.1"/>
</dbReference>
<dbReference type="PANTHER" id="PTHR44688:SF16">
    <property type="entry name" value="DNA-BINDING TRANSCRIPTIONAL ACTIVATOR DEVR_DOSR"/>
    <property type="match status" value="1"/>
</dbReference>
<evidence type="ECO:0000313" key="7">
    <source>
        <dbReference type="Proteomes" id="UP001321542"/>
    </source>
</evidence>
<sequence length="115" mass="12245">MSLDSSLPEAGAAGNRSEQLSPREREILLLAAHGMSDSEISASLSISPRTVGAHLSSIRDKLSAKNRTHLVVRALRAGVLAIRTEWSSARPSGGDPEETFRLTCPTKVRGEGPGR</sequence>